<gene>
    <name evidence="9" type="ORF">H8S67_14790</name>
</gene>
<evidence type="ECO:0000256" key="6">
    <source>
        <dbReference type="SAM" id="SignalP"/>
    </source>
</evidence>
<evidence type="ECO:0000256" key="4">
    <source>
        <dbReference type="ARBA" id="ARBA00023136"/>
    </source>
</evidence>
<sequence>MKIFNIVCRKSICLLWACIGLAGCSLEPELTSNYTEDVLWKNETNVELYLNSFYPLIGSDYYASAIAEDGYSDIVKMTLPHASQNLWAFGSLPIDQANNVFENWSWGYNWVTQCNRFLDGLKKHGQHLSKTIQQKAEAEVRFFRAHVYFQMARRYGANLIIFRELPPLGEKNHSLSEPDKCWDFIAEDLDFAARYLPNKEAAEQGKLTQGAAWGLKARAMLYAERWKDASDAAAMVMGMGYDLYPDYAGLFKIRRSDKVENKESVMEFGYIKPDLAYTFDVTYCPPGDNGNAEATPTENLVSQYEMANGTDFSWDIHATNPYEGREPRFYASILYNGASWKGRTIEAYEGGRDGWGLGGNTTSTGYYIRKFMDEDMIDFKENDYTYYYMRYAEVLLIYAEAMAQQGFVKEALIELNNVRNRVHLPAVEATTIDQFMIHLRHERMVELAFEGHRFWDLRRWNLAKSTLNNTHLKGKKPIRQADETITYEDVDCDNGKTRIYLDKYKRFPIPYTELQSNELCEQFDEWR</sequence>
<evidence type="ECO:0000256" key="2">
    <source>
        <dbReference type="ARBA" id="ARBA00006275"/>
    </source>
</evidence>
<evidence type="ECO:0000259" key="8">
    <source>
        <dbReference type="Pfam" id="PF14322"/>
    </source>
</evidence>
<dbReference type="RefSeq" id="WP_186967820.1">
    <property type="nucleotide sequence ID" value="NZ_JACOOE010000007.1"/>
</dbReference>
<evidence type="ECO:0000256" key="5">
    <source>
        <dbReference type="ARBA" id="ARBA00023237"/>
    </source>
</evidence>
<dbReference type="EMBL" id="JACOOE010000007">
    <property type="protein sequence ID" value="MBC5605927.1"/>
    <property type="molecule type" value="Genomic_DNA"/>
</dbReference>
<feature type="domain" description="RagB/SusD" evidence="7">
    <location>
        <begin position="285"/>
        <end position="526"/>
    </location>
</feature>
<evidence type="ECO:0000256" key="1">
    <source>
        <dbReference type="ARBA" id="ARBA00004442"/>
    </source>
</evidence>
<dbReference type="Pfam" id="PF07980">
    <property type="entry name" value="SusD_RagB"/>
    <property type="match status" value="1"/>
</dbReference>
<protein>
    <submittedName>
        <fullName evidence="9">RagB/SusD family nutrient uptake outer membrane protein</fullName>
    </submittedName>
</protein>
<evidence type="ECO:0000313" key="9">
    <source>
        <dbReference type="EMBL" id="MBC5605927.1"/>
    </source>
</evidence>
<name>A0ABR7CDR0_9BACE</name>
<dbReference type="Gene3D" id="1.25.40.390">
    <property type="match status" value="1"/>
</dbReference>
<proteinExistence type="inferred from homology"/>
<feature type="domain" description="SusD-like N-terminal" evidence="8">
    <location>
        <begin position="71"/>
        <end position="220"/>
    </location>
</feature>
<comment type="similarity">
    <text evidence="2">Belongs to the SusD family.</text>
</comment>
<keyword evidence="3 6" id="KW-0732">Signal</keyword>
<dbReference type="InterPro" id="IPR012944">
    <property type="entry name" value="SusD_RagB_dom"/>
</dbReference>
<dbReference type="SUPFAM" id="SSF48452">
    <property type="entry name" value="TPR-like"/>
    <property type="match status" value="1"/>
</dbReference>
<dbReference type="Proteomes" id="UP000600600">
    <property type="component" value="Unassembled WGS sequence"/>
</dbReference>
<reference evidence="9 10" key="1">
    <citation type="submission" date="2020-08" db="EMBL/GenBank/DDBJ databases">
        <title>Genome public.</title>
        <authorList>
            <person name="Liu C."/>
            <person name="Sun Q."/>
        </authorList>
    </citation>
    <scope>NUCLEOTIDE SEQUENCE [LARGE SCALE GENOMIC DNA]</scope>
    <source>
        <strain evidence="9 10">M27</strain>
    </source>
</reference>
<feature type="chain" id="PRO_5045714670" evidence="6">
    <location>
        <begin position="23"/>
        <end position="527"/>
    </location>
</feature>
<dbReference type="InterPro" id="IPR033985">
    <property type="entry name" value="SusD-like_N"/>
</dbReference>
<evidence type="ECO:0000259" key="7">
    <source>
        <dbReference type="Pfam" id="PF07980"/>
    </source>
</evidence>
<dbReference type="PROSITE" id="PS51257">
    <property type="entry name" value="PROKAR_LIPOPROTEIN"/>
    <property type="match status" value="1"/>
</dbReference>
<evidence type="ECO:0000256" key="3">
    <source>
        <dbReference type="ARBA" id="ARBA00022729"/>
    </source>
</evidence>
<accession>A0ABR7CDR0</accession>
<comment type="caution">
    <text evidence="9">The sequence shown here is derived from an EMBL/GenBank/DDBJ whole genome shotgun (WGS) entry which is preliminary data.</text>
</comment>
<dbReference type="Pfam" id="PF14322">
    <property type="entry name" value="SusD-like_3"/>
    <property type="match status" value="1"/>
</dbReference>
<dbReference type="InterPro" id="IPR011990">
    <property type="entry name" value="TPR-like_helical_dom_sf"/>
</dbReference>
<organism evidence="9 10">
    <name type="scientific">Bacteroides difficilis</name>
    <dbReference type="NCBI Taxonomy" id="2763021"/>
    <lineage>
        <taxon>Bacteria</taxon>
        <taxon>Pseudomonadati</taxon>
        <taxon>Bacteroidota</taxon>
        <taxon>Bacteroidia</taxon>
        <taxon>Bacteroidales</taxon>
        <taxon>Bacteroidaceae</taxon>
        <taxon>Bacteroides</taxon>
    </lineage>
</organism>
<comment type="subcellular location">
    <subcellularLocation>
        <location evidence="1">Cell outer membrane</location>
    </subcellularLocation>
</comment>
<evidence type="ECO:0000313" key="10">
    <source>
        <dbReference type="Proteomes" id="UP000600600"/>
    </source>
</evidence>
<feature type="signal peptide" evidence="6">
    <location>
        <begin position="1"/>
        <end position="22"/>
    </location>
</feature>
<keyword evidence="10" id="KW-1185">Reference proteome</keyword>
<keyword evidence="4" id="KW-0472">Membrane</keyword>
<keyword evidence="5" id="KW-0998">Cell outer membrane</keyword>